<evidence type="ECO:0000256" key="6">
    <source>
        <dbReference type="ARBA" id="ARBA00022989"/>
    </source>
</evidence>
<keyword evidence="7 9" id="KW-0472">Membrane</keyword>
<comment type="subcellular location">
    <subcellularLocation>
        <location evidence="1">Cell membrane</location>
        <topology evidence="1">Multi-pass membrane protein</topology>
    </subcellularLocation>
</comment>
<dbReference type="GO" id="GO:0050897">
    <property type="term" value="F:cobalt ion binding"/>
    <property type="evidence" value="ECO:0007669"/>
    <property type="project" value="TreeGrafter"/>
</dbReference>
<dbReference type="PANTHER" id="PTHR46494">
    <property type="entry name" value="CORA FAMILY METAL ION TRANSPORTER (EUROFUNG)"/>
    <property type="match status" value="1"/>
</dbReference>
<dbReference type="InterPro" id="IPR045863">
    <property type="entry name" value="CorA_TM1_TM2"/>
</dbReference>
<accession>A0A8T9CFW9</accession>
<dbReference type="InterPro" id="IPR002523">
    <property type="entry name" value="MgTranspt_CorA/ZnTranspt_ZntB"/>
</dbReference>
<name>A0A8T9CFW9_9HELO</name>
<dbReference type="Proteomes" id="UP000469558">
    <property type="component" value="Unassembled WGS sequence"/>
</dbReference>
<dbReference type="GO" id="GO:0015095">
    <property type="term" value="F:magnesium ion transmembrane transporter activity"/>
    <property type="evidence" value="ECO:0007669"/>
    <property type="project" value="TreeGrafter"/>
</dbReference>
<evidence type="ECO:0000256" key="1">
    <source>
        <dbReference type="ARBA" id="ARBA00004651"/>
    </source>
</evidence>
<organism evidence="10 11">
    <name type="scientific">Lachnellula suecica</name>
    <dbReference type="NCBI Taxonomy" id="602035"/>
    <lineage>
        <taxon>Eukaryota</taxon>
        <taxon>Fungi</taxon>
        <taxon>Dikarya</taxon>
        <taxon>Ascomycota</taxon>
        <taxon>Pezizomycotina</taxon>
        <taxon>Leotiomycetes</taxon>
        <taxon>Helotiales</taxon>
        <taxon>Lachnaceae</taxon>
        <taxon>Lachnellula</taxon>
    </lineage>
</organism>
<feature type="transmembrane region" description="Helical" evidence="9">
    <location>
        <begin position="505"/>
        <end position="524"/>
    </location>
</feature>
<evidence type="ECO:0000256" key="4">
    <source>
        <dbReference type="ARBA" id="ARBA00022475"/>
    </source>
</evidence>
<evidence type="ECO:0000256" key="9">
    <source>
        <dbReference type="SAM" id="Phobius"/>
    </source>
</evidence>
<evidence type="ECO:0000313" key="11">
    <source>
        <dbReference type="Proteomes" id="UP000469558"/>
    </source>
</evidence>
<dbReference type="Gene3D" id="3.30.460.20">
    <property type="entry name" value="CorA soluble domain-like"/>
    <property type="match status" value="1"/>
</dbReference>
<dbReference type="EMBL" id="QGMK01000058">
    <property type="protein sequence ID" value="TVY84749.1"/>
    <property type="molecule type" value="Genomic_DNA"/>
</dbReference>
<comment type="similarity">
    <text evidence="2">Belongs to the CorA metal ion transporter (MIT) (TC 1.A.35) family.</text>
</comment>
<comment type="caution">
    <text evidence="10">The sequence shown here is derived from an EMBL/GenBank/DDBJ whole genome shotgun (WGS) entry which is preliminary data.</text>
</comment>
<keyword evidence="6 9" id="KW-1133">Transmembrane helix</keyword>
<dbReference type="OrthoDB" id="165352at2759"/>
<dbReference type="Gene3D" id="1.20.58.340">
    <property type="entry name" value="Magnesium transport protein CorA, transmembrane region"/>
    <property type="match status" value="2"/>
</dbReference>
<dbReference type="GO" id="GO:0000287">
    <property type="term" value="F:magnesium ion binding"/>
    <property type="evidence" value="ECO:0007669"/>
    <property type="project" value="TreeGrafter"/>
</dbReference>
<dbReference type="SUPFAM" id="SSF143865">
    <property type="entry name" value="CorA soluble domain-like"/>
    <property type="match status" value="1"/>
</dbReference>
<keyword evidence="3" id="KW-0813">Transport</keyword>
<evidence type="ECO:0000256" key="7">
    <source>
        <dbReference type="ARBA" id="ARBA00023136"/>
    </source>
</evidence>
<feature type="region of interest" description="Disordered" evidence="8">
    <location>
        <begin position="63"/>
        <end position="85"/>
    </location>
</feature>
<dbReference type="PANTHER" id="PTHR46494:SF1">
    <property type="entry name" value="CORA FAMILY METAL ION TRANSPORTER (EUROFUNG)"/>
    <property type="match status" value="1"/>
</dbReference>
<dbReference type="SUPFAM" id="SSF144083">
    <property type="entry name" value="Magnesium transport protein CorA, transmembrane region"/>
    <property type="match status" value="1"/>
</dbReference>
<dbReference type="Pfam" id="PF01544">
    <property type="entry name" value="CorA"/>
    <property type="match status" value="1"/>
</dbReference>
<keyword evidence="4" id="KW-1003">Cell membrane</keyword>
<evidence type="ECO:0000256" key="8">
    <source>
        <dbReference type="SAM" id="MobiDB-lite"/>
    </source>
</evidence>
<keyword evidence="5 9" id="KW-0812">Transmembrane</keyword>
<dbReference type="InterPro" id="IPR045861">
    <property type="entry name" value="CorA_cytoplasmic_dom"/>
</dbReference>
<reference evidence="10 11" key="1">
    <citation type="submission" date="2018-05" db="EMBL/GenBank/DDBJ databases">
        <title>Genome sequencing and assembly of the regulated plant pathogen Lachnellula willkommii and related sister species for the development of diagnostic species identification markers.</title>
        <authorList>
            <person name="Giroux E."/>
            <person name="Bilodeau G."/>
        </authorList>
    </citation>
    <scope>NUCLEOTIDE SEQUENCE [LARGE SCALE GENOMIC DNA]</scope>
    <source>
        <strain evidence="10 11">CBS 268.59</strain>
    </source>
</reference>
<gene>
    <name evidence="10" type="primary">corA_1</name>
    <name evidence="10" type="ORF">LSUE1_G000964</name>
</gene>
<dbReference type="GO" id="GO:0015087">
    <property type="term" value="F:cobalt ion transmembrane transporter activity"/>
    <property type="evidence" value="ECO:0007669"/>
    <property type="project" value="TreeGrafter"/>
</dbReference>
<keyword evidence="11" id="KW-1185">Reference proteome</keyword>
<dbReference type="GO" id="GO:0005886">
    <property type="term" value="C:plasma membrane"/>
    <property type="evidence" value="ECO:0007669"/>
    <property type="project" value="UniProtKB-SubCell"/>
</dbReference>
<sequence length="650" mass="72615">MFRIIGRYCRVQQPSQIAPYRNALQLTSGESRSPCNAPDFLKHWSSTLSGTTRLLNSENAYTSRTNWKPGQEPGLDPGSFNDAEHQDIPRANSEITVVDFSEDRITTQHLDNASLLKWVGQQNSKSTWAKCRWINVNGLSWDVIQALGKYKNLHRLAIEDLVHAENRTKADWYSDHVFISLTLQKLVRPLEESPDSPNELKNVSHVYEPRRGRVGTLLDHLFKRENTGPSDNGFVLARQKTSNHSCTKKLRTLQGYRGGSDANRIAFMEARSALTRMNLVVCAEQVSIFLLSDNTVISFFESSAADVETPILARLNTKDTILRSSCDASMLTQAIIDTIIDLAVPVATAYKDVSGALEMEVLTDPNIQHAKDLYVITSEITAIRNFITPIASLVASLYGQRPDSPIKPTLHEQRSSSQIKISPATKTYLGDMEDHCFLILQTFDQLHHSARGMIDLIFHTISANQNESMKQLTAATILFLPLTFITGYFGMNLTEFPTLENNELFFWKIAGPIATVFGITMLLYNIKTYLLTSLAHFTSQLPSNDTLQSSNPAIPQATTFEAELHCGALPAEIVPASFDVYLSQGHSLEQHFAAISIDLTPYIVSRLDWVFHTVGYAVDGIGDDMLKAIRADEGVRLVECNYWMHAAAEL</sequence>
<dbReference type="AlphaFoldDB" id="A0A8T9CFW9"/>
<proteinExistence type="inferred from homology"/>
<evidence type="ECO:0000313" key="10">
    <source>
        <dbReference type="EMBL" id="TVY84749.1"/>
    </source>
</evidence>
<evidence type="ECO:0000256" key="2">
    <source>
        <dbReference type="ARBA" id="ARBA00009765"/>
    </source>
</evidence>
<evidence type="ECO:0000256" key="5">
    <source>
        <dbReference type="ARBA" id="ARBA00022692"/>
    </source>
</evidence>
<evidence type="ECO:0000256" key="3">
    <source>
        <dbReference type="ARBA" id="ARBA00022448"/>
    </source>
</evidence>
<protein>
    <submittedName>
        <fullName evidence="10">Cobalt/magnesium transport protein CorA</fullName>
    </submittedName>
</protein>
<feature type="transmembrane region" description="Helical" evidence="9">
    <location>
        <begin position="472"/>
        <end position="493"/>
    </location>
</feature>